<dbReference type="SUPFAM" id="SSF53335">
    <property type="entry name" value="S-adenosyl-L-methionine-dependent methyltransferases"/>
    <property type="match status" value="1"/>
</dbReference>
<evidence type="ECO:0000313" key="5">
    <source>
        <dbReference type="EMBL" id="EPS38249.1"/>
    </source>
</evidence>
<dbReference type="AlphaFoldDB" id="S8A625"/>
<evidence type="ECO:0008006" key="7">
    <source>
        <dbReference type="Google" id="ProtNLM"/>
    </source>
</evidence>
<reference evidence="5 6" key="1">
    <citation type="journal article" date="2013" name="PLoS Genet.">
        <title>Genomic mechanisms accounting for the adaptation to parasitism in nematode-trapping fungi.</title>
        <authorList>
            <person name="Meerupati T."/>
            <person name="Andersson K.M."/>
            <person name="Friman E."/>
            <person name="Kumar D."/>
            <person name="Tunlid A."/>
            <person name="Ahren D."/>
        </authorList>
    </citation>
    <scope>NUCLEOTIDE SEQUENCE [LARGE SCALE GENOMIC DNA]</scope>
    <source>
        <strain evidence="5 6">CBS 200.50</strain>
    </source>
</reference>
<proteinExistence type="inferred from homology"/>
<dbReference type="InterPro" id="IPR051654">
    <property type="entry name" value="Meroterpenoid_MTases"/>
</dbReference>
<keyword evidence="6" id="KW-1185">Reference proteome</keyword>
<dbReference type="PANTHER" id="PTHR35897:SF1">
    <property type="entry name" value="METHYLTRANSFERASE AUSD"/>
    <property type="match status" value="1"/>
</dbReference>
<protein>
    <recommendedName>
        <fullName evidence="7">Methyltransferase domain-containing protein</fullName>
    </recommendedName>
</protein>
<dbReference type="EMBL" id="AQGS01000575">
    <property type="protein sequence ID" value="EPS38249.1"/>
    <property type="molecule type" value="Genomic_DNA"/>
</dbReference>
<dbReference type="Gene3D" id="3.40.50.150">
    <property type="entry name" value="Vaccinia Virus protein VP39"/>
    <property type="match status" value="1"/>
</dbReference>
<dbReference type="OrthoDB" id="2094832at2759"/>
<dbReference type="CDD" id="cd02440">
    <property type="entry name" value="AdoMet_MTases"/>
    <property type="match status" value="1"/>
</dbReference>
<dbReference type="Proteomes" id="UP000015100">
    <property type="component" value="Unassembled WGS sequence"/>
</dbReference>
<accession>S8A625</accession>
<sequence>MTDSIGGVVPERILGAAKKLFSRYPPVQSLVASPDEPNDSRLNDHIIKYRKEAYAAYPYPCIHLCMFVYATIPDSSVYQSVIIPKLKAPSSSLLMDVGCGLGQDIRALVADGADPANIIGFELHPEFIQAGYGLWRDGPETENPLKTTFITGSIFDEDNDLTPYHGRVDIIHVSAMLHLFSMEKQLIIAGRFDKLLKAEPGAIITGTQVGVREAGVLEPRTETEGWNSRLSVGIFRHNIETFKEFWTKVGDGKWNVEVSEIVMNIDPEKHQLSIVAKGETILALRFVVTRL</sequence>
<dbReference type="InterPro" id="IPR029063">
    <property type="entry name" value="SAM-dependent_MTases_sf"/>
</dbReference>
<dbReference type="STRING" id="1284197.S8A625"/>
<gene>
    <name evidence="5" type="ORF">H072_8024</name>
</gene>
<comment type="pathway">
    <text evidence="1">Secondary metabolite biosynthesis.</text>
</comment>
<evidence type="ECO:0000256" key="4">
    <source>
        <dbReference type="ARBA" id="ARBA00038314"/>
    </source>
</evidence>
<name>S8A625_DACHA</name>
<evidence type="ECO:0000256" key="1">
    <source>
        <dbReference type="ARBA" id="ARBA00005179"/>
    </source>
</evidence>
<evidence type="ECO:0000313" key="6">
    <source>
        <dbReference type="Proteomes" id="UP000015100"/>
    </source>
</evidence>
<keyword evidence="2" id="KW-0808">Transferase</keyword>
<organism evidence="5 6">
    <name type="scientific">Dactylellina haptotyla (strain CBS 200.50)</name>
    <name type="common">Nematode-trapping fungus</name>
    <name type="synonym">Monacrosporium haptotylum</name>
    <dbReference type="NCBI Taxonomy" id="1284197"/>
    <lineage>
        <taxon>Eukaryota</taxon>
        <taxon>Fungi</taxon>
        <taxon>Dikarya</taxon>
        <taxon>Ascomycota</taxon>
        <taxon>Pezizomycotina</taxon>
        <taxon>Orbiliomycetes</taxon>
        <taxon>Orbiliales</taxon>
        <taxon>Orbiliaceae</taxon>
        <taxon>Dactylellina</taxon>
    </lineage>
</organism>
<comment type="similarity">
    <text evidence="4">Belongs to the class I-like SAM-binding methyltransferase superfamily.</text>
</comment>
<evidence type="ECO:0000256" key="2">
    <source>
        <dbReference type="ARBA" id="ARBA00022679"/>
    </source>
</evidence>
<dbReference type="eggNOG" id="ENOG502S9MA">
    <property type="taxonomic scope" value="Eukaryota"/>
</dbReference>
<reference evidence="6" key="2">
    <citation type="submission" date="2013-04" db="EMBL/GenBank/DDBJ databases">
        <title>Genomic mechanisms accounting for the adaptation to parasitism in nematode-trapping fungi.</title>
        <authorList>
            <person name="Ahren D.G."/>
        </authorList>
    </citation>
    <scope>NUCLEOTIDE SEQUENCE [LARGE SCALE GENOMIC DNA]</scope>
    <source>
        <strain evidence="6">CBS 200.50</strain>
    </source>
</reference>
<dbReference type="OMA" id="VKHERIN"/>
<dbReference type="HOGENOM" id="CLU_051542_0_1_1"/>
<dbReference type="GO" id="GO:0016740">
    <property type="term" value="F:transferase activity"/>
    <property type="evidence" value="ECO:0007669"/>
    <property type="project" value="UniProtKB-KW"/>
</dbReference>
<comment type="caution">
    <text evidence="5">The sequence shown here is derived from an EMBL/GenBank/DDBJ whole genome shotgun (WGS) entry which is preliminary data.</text>
</comment>
<dbReference type="PANTHER" id="PTHR35897">
    <property type="entry name" value="METHYLTRANSFERASE AUSD"/>
    <property type="match status" value="1"/>
</dbReference>
<keyword evidence="3" id="KW-0949">S-adenosyl-L-methionine</keyword>
<evidence type="ECO:0000256" key="3">
    <source>
        <dbReference type="ARBA" id="ARBA00022691"/>
    </source>
</evidence>